<evidence type="ECO:0000313" key="3">
    <source>
        <dbReference type="Proteomes" id="UP000269721"/>
    </source>
</evidence>
<protein>
    <submittedName>
        <fullName evidence="2">Uncharacterized protein</fullName>
    </submittedName>
</protein>
<sequence>MRADLVASPKDTSPPEVGSYSEPVRCTARGCSASLDTGSNSGVRQASSCTSALARRGRQRQVPLPPLSYFLPEPDWCGTGAVYQKVRHKMLSPFESDNHCSVLVCCRHVASSPPFPPPSIATRVIKKNNRIAREPTINWTASKQQGPIKGHLTAGGGRHSESKELVVNKEEWYNKEAGGFVVVDIALDKGNVSAVDDEDCREDILQMAEVCVAGLLGVEVGYIFKGEEHSHGDGFDMALDKPQFCRVKKLERDPSTDPGVDVGSPIKEALVEDRRLLF</sequence>
<feature type="region of interest" description="Disordered" evidence="1">
    <location>
        <begin position="1"/>
        <end position="21"/>
    </location>
</feature>
<organism evidence="2 3">
    <name type="scientific">Blyttiomyces helicus</name>
    <dbReference type="NCBI Taxonomy" id="388810"/>
    <lineage>
        <taxon>Eukaryota</taxon>
        <taxon>Fungi</taxon>
        <taxon>Fungi incertae sedis</taxon>
        <taxon>Chytridiomycota</taxon>
        <taxon>Chytridiomycota incertae sedis</taxon>
        <taxon>Chytridiomycetes</taxon>
        <taxon>Chytridiomycetes incertae sedis</taxon>
        <taxon>Blyttiomyces</taxon>
    </lineage>
</organism>
<dbReference type="AlphaFoldDB" id="A0A4P9WHB9"/>
<evidence type="ECO:0000313" key="2">
    <source>
        <dbReference type="EMBL" id="RKO92124.1"/>
    </source>
</evidence>
<evidence type="ECO:0000256" key="1">
    <source>
        <dbReference type="SAM" id="MobiDB-lite"/>
    </source>
</evidence>
<name>A0A4P9WHB9_9FUNG</name>
<gene>
    <name evidence="2" type="ORF">BDK51DRAFT_37720</name>
</gene>
<accession>A0A4P9WHB9</accession>
<dbReference type="EMBL" id="KZ994770">
    <property type="protein sequence ID" value="RKO92124.1"/>
    <property type="molecule type" value="Genomic_DNA"/>
</dbReference>
<reference evidence="3" key="1">
    <citation type="journal article" date="2018" name="Nat. Microbiol.">
        <title>Leveraging single-cell genomics to expand the fungal tree of life.</title>
        <authorList>
            <person name="Ahrendt S.R."/>
            <person name="Quandt C.A."/>
            <person name="Ciobanu D."/>
            <person name="Clum A."/>
            <person name="Salamov A."/>
            <person name="Andreopoulos B."/>
            <person name="Cheng J.F."/>
            <person name="Woyke T."/>
            <person name="Pelin A."/>
            <person name="Henrissat B."/>
            <person name="Reynolds N.K."/>
            <person name="Benny G.L."/>
            <person name="Smith M.E."/>
            <person name="James T.Y."/>
            <person name="Grigoriev I.V."/>
        </authorList>
    </citation>
    <scope>NUCLEOTIDE SEQUENCE [LARGE SCALE GENOMIC DNA]</scope>
</reference>
<dbReference type="Proteomes" id="UP000269721">
    <property type="component" value="Unassembled WGS sequence"/>
</dbReference>
<keyword evidence="3" id="KW-1185">Reference proteome</keyword>
<proteinExistence type="predicted"/>